<evidence type="ECO:0000259" key="3">
    <source>
        <dbReference type="PROSITE" id="PS50110"/>
    </source>
</evidence>
<keyword evidence="5" id="KW-1185">Reference proteome</keyword>
<dbReference type="SMART" id="SM00850">
    <property type="entry name" value="LytTR"/>
    <property type="match status" value="1"/>
</dbReference>
<evidence type="ECO:0000313" key="5">
    <source>
        <dbReference type="Proteomes" id="UP000240572"/>
    </source>
</evidence>
<keyword evidence="1 2" id="KW-0597">Phosphoprotein</keyword>
<dbReference type="RefSeq" id="WP_106524261.1">
    <property type="nucleotide sequence ID" value="NZ_PYGD01000008.1"/>
</dbReference>
<dbReference type="Pfam" id="PF04397">
    <property type="entry name" value="LytTR"/>
    <property type="match status" value="1"/>
</dbReference>
<dbReference type="InterPro" id="IPR001789">
    <property type="entry name" value="Sig_transdc_resp-reg_receiver"/>
</dbReference>
<dbReference type="PANTHER" id="PTHR44591:SF3">
    <property type="entry name" value="RESPONSE REGULATORY DOMAIN-CONTAINING PROTEIN"/>
    <property type="match status" value="1"/>
</dbReference>
<evidence type="ECO:0000256" key="2">
    <source>
        <dbReference type="PROSITE-ProRule" id="PRU00169"/>
    </source>
</evidence>
<feature type="domain" description="Response regulatory" evidence="3">
    <location>
        <begin position="7"/>
        <end position="120"/>
    </location>
</feature>
<dbReference type="PROSITE" id="PS50110">
    <property type="entry name" value="RESPONSE_REGULATORY"/>
    <property type="match status" value="1"/>
</dbReference>
<name>A0A2P8CZJ3_9BACT</name>
<sequence>MNNTNSSAVIIDDESDSRNMIAFLLQRFFPGITLLGQAENITEGIDLVHRQAPEIVFLDVEMPDGTAFDLLASLTKWSGQVILITAHEHYAIKAIKNEVLDYILKPVDESEFITAVNHALKKKEQPEVPAINLLQDIQKSLYNRKVRVPSANGFLLIEADELIRCEAAGNYTRLYFANSKSTLSTRKLGDYEADLKNRGFLRVHNKHLINSRYVVAFTKGKISGGYLTLSNNEMIEVSSRRKGDIMDWFG</sequence>
<dbReference type="Pfam" id="PF00072">
    <property type="entry name" value="Response_reg"/>
    <property type="match status" value="1"/>
</dbReference>
<dbReference type="SMART" id="SM00448">
    <property type="entry name" value="REC"/>
    <property type="match status" value="1"/>
</dbReference>
<dbReference type="GO" id="GO:0000160">
    <property type="term" value="P:phosphorelay signal transduction system"/>
    <property type="evidence" value="ECO:0007669"/>
    <property type="project" value="InterPro"/>
</dbReference>
<dbReference type="Gene3D" id="3.40.50.2300">
    <property type="match status" value="1"/>
</dbReference>
<accession>A0A2P8CZJ3</accession>
<dbReference type="InterPro" id="IPR050595">
    <property type="entry name" value="Bact_response_regulator"/>
</dbReference>
<dbReference type="EMBL" id="PYGD01000008">
    <property type="protein sequence ID" value="PSK90385.1"/>
    <property type="molecule type" value="Genomic_DNA"/>
</dbReference>
<dbReference type="InterPro" id="IPR007492">
    <property type="entry name" value="LytTR_DNA-bd_dom"/>
</dbReference>
<dbReference type="GO" id="GO:0003677">
    <property type="term" value="F:DNA binding"/>
    <property type="evidence" value="ECO:0007669"/>
    <property type="project" value="InterPro"/>
</dbReference>
<dbReference type="PANTHER" id="PTHR44591">
    <property type="entry name" value="STRESS RESPONSE REGULATOR PROTEIN 1"/>
    <property type="match status" value="1"/>
</dbReference>
<dbReference type="InterPro" id="IPR011006">
    <property type="entry name" value="CheY-like_superfamily"/>
</dbReference>
<evidence type="ECO:0000313" key="4">
    <source>
        <dbReference type="EMBL" id="PSK90385.1"/>
    </source>
</evidence>
<gene>
    <name evidence="4" type="ORF">B0I18_108115</name>
</gene>
<evidence type="ECO:0000256" key="1">
    <source>
        <dbReference type="ARBA" id="ARBA00022553"/>
    </source>
</evidence>
<organism evidence="4 5">
    <name type="scientific">Taibaiella chishuiensis</name>
    <dbReference type="NCBI Taxonomy" id="1434707"/>
    <lineage>
        <taxon>Bacteria</taxon>
        <taxon>Pseudomonadati</taxon>
        <taxon>Bacteroidota</taxon>
        <taxon>Chitinophagia</taxon>
        <taxon>Chitinophagales</taxon>
        <taxon>Chitinophagaceae</taxon>
        <taxon>Taibaiella</taxon>
    </lineage>
</organism>
<feature type="modified residue" description="4-aspartylphosphate" evidence="2">
    <location>
        <position position="59"/>
    </location>
</feature>
<reference evidence="4 5" key="1">
    <citation type="submission" date="2018-03" db="EMBL/GenBank/DDBJ databases">
        <title>Genomic Encyclopedia of Type Strains, Phase III (KMG-III): the genomes of soil and plant-associated and newly described type strains.</title>
        <authorList>
            <person name="Whitman W."/>
        </authorList>
    </citation>
    <scope>NUCLEOTIDE SEQUENCE [LARGE SCALE GENOMIC DNA]</scope>
    <source>
        <strain evidence="4 5">CGMCC 1.12700</strain>
    </source>
</reference>
<dbReference type="SUPFAM" id="SSF52172">
    <property type="entry name" value="CheY-like"/>
    <property type="match status" value="1"/>
</dbReference>
<dbReference type="OrthoDB" id="2168082at2"/>
<protein>
    <submittedName>
        <fullName evidence="4">LytTR family two component transcriptional regulator</fullName>
    </submittedName>
</protein>
<comment type="caution">
    <text evidence="4">The sequence shown here is derived from an EMBL/GenBank/DDBJ whole genome shotgun (WGS) entry which is preliminary data.</text>
</comment>
<dbReference type="Gene3D" id="2.40.50.1020">
    <property type="entry name" value="LytTr DNA-binding domain"/>
    <property type="match status" value="1"/>
</dbReference>
<dbReference type="AlphaFoldDB" id="A0A2P8CZJ3"/>
<proteinExistence type="predicted"/>
<dbReference type="Proteomes" id="UP000240572">
    <property type="component" value="Unassembled WGS sequence"/>
</dbReference>